<evidence type="ECO:0000256" key="3">
    <source>
        <dbReference type="ARBA" id="ARBA00007292"/>
    </source>
</evidence>
<dbReference type="InterPro" id="IPR001124">
    <property type="entry name" value="Lipid-bd_serum_glycop_C"/>
</dbReference>
<dbReference type="Ensembl" id="ENSSTOT00000034958.1">
    <property type="protein sequence ID" value="ENSSTOP00000025095.1"/>
    <property type="gene ID" value="ENSSTOG00000012013.3"/>
</dbReference>
<comment type="similarity">
    <text evidence="3">Belongs to the BPI/LBP/Plunc superfamily. BPI/LBP family.</text>
</comment>
<dbReference type="Pfam" id="PF02886">
    <property type="entry name" value="LBP_BPI_CETP_C"/>
    <property type="match status" value="1"/>
</dbReference>
<dbReference type="Pfam" id="PF01273">
    <property type="entry name" value="LBP_BPI_CETP"/>
    <property type="match status" value="1"/>
</dbReference>
<evidence type="ECO:0000256" key="5">
    <source>
        <dbReference type="ARBA" id="ARBA00022525"/>
    </source>
</evidence>
<comment type="domain">
    <text evidence="14">The N-terminal region may be exposed to the interior of the granule, whereas the C-terminal portion may be embedded in the membrane. During phagocytosis and degranulation, proteases may be released and activated and cleave BPI at the junction of the N- and C-terminal portions of the molecule, providing controlled release of the N-terminal antibacterial fragment when bacteria are ingested.</text>
</comment>
<dbReference type="CDD" id="cd00026">
    <property type="entry name" value="BPI2"/>
    <property type="match status" value="1"/>
</dbReference>
<keyword evidence="11 14" id="KW-0325">Glycoprotein</keyword>
<dbReference type="SMART" id="SM00329">
    <property type="entry name" value="BPI2"/>
    <property type="match status" value="1"/>
</dbReference>
<dbReference type="CDD" id="cd00025">
    <property type="entry name" value="BPI1"/>
    <property type="match status" value="1"/>
</dbReference>
<proteinExistence type="inferred from homology"/>
<reference evidence="18" key="3">
    <citation type="submission" date="2025-09" db="UniProtKB">
        <authorList>
            <consortium name="Ensembl"/>
        </authorList>
    </citation>
    <scope>IDENTIFICATION</scope>
</reference>
<evidence type="ECO:0000256" key="2">
    <source>
        <dbReference type="ARBA" id="ARBA00004613"/>
    </source>
</evidence>
<evidence type="ECO:0000259" key="16">
    <source>
        <dbReference type="SMART" id="SM00328"/>
    </source>
</evidence>
<dbReference type="GO" id="GO:0032715">
    <property type="term" value="P:negative regulation of interleukin-6 production"/>
    <property type="evidence" value="ECO:0007669"/>
    <property type="project" value="TreeGrafter"/>
</dbReference>
<dbReference type="InterPro" id="IPR030675">
    <property type="entry name" value="BPI/LBP"/>
</dbReference>
<feature type="signal peptide" evidence="15">
    <location>
        <begin position="1"/>
        <end position="29"/>
    </location>
</feature>
<keyword evidence="10 13" id="KW-1015">Disulfide bond</keyword>
<comment type="function">
    <text evidence="14">The cytotoxic action of BPI is limited to many species of Gram-negative bacteria; this specificity may be explained by a strong affinity of the very basic N-terminal half for the negatively charged lipopolysaccharides that are unique to the Gram-negative bacterial outer envelope.</text>
</comment>
<dbReference type="GeneTree" id="ENSGT01150000286994"/>
<gene>
    <name evidence="18" type="primary">BPI</name>
</gene>
<evidence type="ECO:0000256" key="11">
    <source>
        <dbReference type="ARBA" id="ARBA00023180"/>
    </source>
</evidence>
<keyword evidence="19" id="KW-1185">Reference proteome</keyword>
<dbReference type="PANTHER" id="PTHR10504">
    <property type="entry name" value="BACTERICIDAL PERMEABILITY-INCREASING BPI PROTEIN-RELATED"/>
    <property type="match status" value="1"/>
</dbReference>
<keyword evidence="5 14" id="KW-0964">Secreted</keyword>
<dbReference type="GO" id="GO:0005737">
    <property type="term" value="C:cytoplasm"/>
    <property type="evidence" value="ECO:0007669"/>
    <property type="project" value="Ensembl"/>
</dbReference>
<name>A0A287CUT9_ICTTR</name>
<dbReference type="PIRSF" id="PIRSF002417">
    <property type="entry name" value="Lipid_binding_protein"/>
    <property type="match status" value="1"/>
</dbReference>
<organism evidence="18 19">
    <name type="scientific">Ictidomys tridecemlineatus</name>
    <name type="common">Thirteen-lined ground squirrel</name>
    <name type="synonym">Spermophilus tridecemlineatus</name>
    <dbReference type="NCBI Taxonomy" id="43179"/>
    <lineage>
        <taxon>Eukaryota</taxon>
        <taxon>Metazoa</taxon>
        <taxon>Chordata</taxon>
        <taxon>Craniata</taxon>
        <taxon>Vertebrata</taxon>
        <taxon>Euteleostomi</taxon>
        <taxon>Mammalia</taxon>
        <taxon>Eutheria</taxon>
        <taxon>Euarchontoglires</taxon>
        <taxon>Glires</taxon>
        <taxon>Rodentia</taxon>
        <taxon>Sciuromorpha</taxon>
        <taxon>Sciuridae</taxon>
        <taxon>Xerinae</taxon>
        <taxon>Marmotini</taxon>
        <taxon>Ictidomys</taxon>
    </lineage>
</organism>
<evidence type="ECO:0000256" key="14">
    <source>
        <dbReference type="RuleBase" id="RU369039"/>
    </source>
</evidence>
<evidence type="ECO:0000313" key="19">
    <source>
        <dbReference type="Proteomes" id="UP000005215"/>
    </source>
</evidence>
<dbReference type="GO" id="GO:0001530">
    <property type="term" value="F:lipopolysaccharide binding"/>
    <property type="evidence" value="ECO:0007669"/>
    <property type="project" value="TreeGrafter"/>
</dbReference>
<dbReference type="GO" id="GO:0045087">
    <property type="term" value="P:innate immune response"/>
    <property type="evidence" value="ECO:0007669"/>
    <property type="project" value="UniProtKB-UniRule"/>
</dbReference>
<feature type="domain" description="Lipid-binding serum glycoprotein C-terminal" evidence="17">
    <location>
        <begin position="278"/>
        <end position="485"/>
    </location>
</feature>
<feature type="domain" description="Lipid-binding serum glycoprotein N-terminal" evidence="16">
    <location>
        <begin position="38"/>
        <end position="263"/>
    </location>
</feature>
<evidence type="ECO:0000256" key="1">
    <source>
        <dbReference type="ARBA" id="ARBA00004197"/>
    </source>
</evidence>
<evidence type="ECO:0000313" key="18">
    <source>
        <dbReference type="Ensembl" id="ENSSTOP00000025095.1"/>
    </source>
</evidence>
<dbReference type="GO" id="GO:0050829">
    <property type="term" value="P:defense response to Gram-negative bacterium"/>
    <property type="evidence" value="ECO:0007669"/>
    <property type="project" value="UniProtKB-UniRule"/>
</dbReference>
<dbReference type="GO" id="GO:0031663">
    <property type="term" value="P:lipopolysaccharide-mediated signaling pathway"/>
    <property type="evidence" value="ECO:0007669"/>
    <property type="project" value="TreeGrafter"/>
</dbReference>
<keyword evidence="7 14" id="KW-0399">Innate immunity</keyword>
<sequence length="490" mass="53711">KGGMARGPDSMPQWAILVVLTTMGTAATAATNPGLLTRISQKGLDYACQKGVAMLQKELEKIKIPDFSGNFKIQHLGKGYYSFYSMTILGFQLPSPQIRLEPQVGLRLSISKANVKISGKWKGKKNFFSASGKFDLSIEGVSISAFLNLGSDPTSGHITVACSSCGSHISNTRLRIWGSTVGWLIQLFHKKIESSLRNTLNSKICKFVANSVSTKLQAYVKKFPVTTQIDAVAGIDYRLVAPPITTAENLDGQLKGEFFSQAHRSPPPFTPPAMAFPEDHDRMVYLGISDYFFNTAGLVYQEAGALKLTLQDHMMPNGSKFLLTTKSLGNVLPQVAKMFPNMKVQLQVSVSTPPQLNTQPTGLTLTPKLEVQAFVVLPNSSLVPLFLLSMVSRTASAALEVGARSNRLVGELQVDSRLILKLKRSNIGPFQVELLQTVMDYVVHTVLLPRVNEKLKTAFPLPMPARVQLYNLLLQSHQNFLQFGADVNLV</sequence>
<evidence type="ECO:0000256" key="13">
    <source>
        <dbReference type="PIRSR" id="PIRSR002417-50"/>
    </source>
</evidence>
<comment type="subunit">
    <text evidence="12 14">Monomer. Homodimer; disulfide-linked.</text>
</comment>
<evidence type="ECO:0000256" key="15">
    <source>
        <dbReference type="SAM" id="SignalP"/>
    </source>
</evidence>
<evidence type="ECO:0000256" key="10">
    <source>
        <dbReference type="ARBA" id="ARBA00023157"/>
    </source>
</evidence>
<dbReference type="FunFam" id="3.15.10.10:FF:000001">
    <property type="entry name" value="phospholipid transfer protein-like"/>
    <property type="match status" value="1"/>
</dbReference>
<reference evidence="19" key="1">
    <citation type="submission" date="2011-11" db="EMBL/GenBank/DDBJ databases">
        <title>The Draft Genome of Spermophilus tridecemlineatus.</title>
        <authorList>
            <consortium name="The Broad Institute Genome Assembly &amp; Analysis Group"/>
            <consortium name="Computational R&amp;D Group"/>
            <consortium name="and Sequencing Platform"/>
            <person name="Di Palma F."/>
            <person name="Alfoldi J."/>
            <person name="Johnson J."/>
            <person name="Berlin A."/>
            <person name="Gnerre S."/>
            <person name="Jaffe D."/>
            <person name="MacCallum I."/>
            <person name="Young S."/>
            <person name="Walker B.J."/>
            <person name="Lindblad-Toh K."/>
        </authorList>
    </citation>
    <scope>NUCLEOTIDE SEQUENCE [LARGE SCALE GENOMIC DNA]</scope>
</reference>
<feature type="chain" id="PRO_5012741696" description="Bactericidal permeability-increasing protein" evidence="15">
    <location>
        <begin position="30"/>
        <end position="490"/>
    </location>
</feature>
<dbReference type="InterPro" id="IPR032942">
    <property type="entry name" value="BPI/LBP/Plunc"/>
</dbReference>
<dbReference type="GO" id="GO:0005615">
    <property type="term" value="C:extracellular space"/>
    <property type="evidence" value="ECO:0007669"/>
    <property type="project" value="UniProtKB-UniRule"/>
</dbReference>
<dbReference type="FunCoup" id="A0A287CUT9">
    <property type="interactions" value="46"/>
</dbReference>
<comment type="domain">
    <text evidence="14">The N- and C-terminal barrels adopt an identical fold despite having only 13% of conserved residues.</text>
</comment>
<evidence type="ECO:0000256" key="4">
    <source>
        <dbReference type="ARBA" id="ARBA00017827"/>
    </source>
</evidence>
<dbReference type="STRING" id="43179.ENSSTOP00000025095"/>
<dbReference type="InterPro" id="IPR017943">
    <property type="entry name" value="Bactericidal_perm-incr_a/b_dom"/>
</dbReference>
<dbReference type="FunFam" id="3.15.20.10:FF:000001">
    <property type="entry name" value="Phospholipid transfer protein"/>
    <property type="match status" value="1"/>
</dbReference>
<keyword evidence="8 14" id="KW-0391">Immunity</keyword>
<evidence type="ECO:0000256" key="7">
    <source>
        <dbReference type="ARBA" id="ARBA00022588"/>
    </source>
</evidence>
<evidence type="ECO:0000256" key="6">
    <source>
        <dbReference type="ARBA" id="ARBA00022529"/>
    </source>
</evidence>
<dbReference type="GO" id="GO:0032720">
    <property type="term" value="P:negative regulation of tumor necrosis factor production"/>
    <property type="evidence" value="ECO:0007669"/>
    <property type="project" value="TreeGrafter"/>
</dbReference>
<dbReference type="SUPFAM" id="SSF55394">
    <property type="entry name" value="Bactericidal permeability-increasing protein, BPI"/>
    <property type="match status" value="2"/>
</dbReference>
<dbReference type="AlphaFoldDB" id="A0A287CUT9"/>
<dbReference type="Proteomes" id="UP000005215">
    <property type="component" value="Unassembled WGS sequence"/>
</dbReference>
<evidence type="ECO:0000259" key="17">
    <source>
        <dbReference type="SMART" id="SM00329"/>
    </source>
</evidence>
<dbReference type="InterPro" id="IPR017942">
    <property type="entry name" value="Lipid-bd_serum_glycop_N"/>
</dbReference>
<keyword evidence="6 14" id="KW-0929">Antimicrobial</keyword>
<evidence type="ECO:0000256" key="9">
    <source>
        <dbReference type="ARBA" id="ARBA00023022"/>
    </source>
</evidence>
<evidence type="ECO:0000256" key="12">
    <source>
        <dbReference type="ARBA" id="ARBA00025943"/>
    </source>
</evidence>
<dbReference type="GO" id="GO:0043031">
    <property type="term" value="P:negative regulation of macrophage activation"/>
    <property type="evidence" value="ECO:0007669"/>
    <property type="project" value="TreeGrafter"/>
</dbReference>
<keyword evidence="9 14" id="KW-0044">Antibiotic</keyword>
<dbReference type="EMBL" id="AGTP01059710">
    <property type="status" value="NOT_ANNOTATED_CDS"/>
    <property type="molecule type" value="Genomic_DNA"/>
</dbReference>
<dbReference type="Gene3D" id="3.15.20.10">
    <property type="entry name" value="Bactericidal permeability-increasing protein, domain 2"/>
    <property type="match status" value="1"/>
</dbReference>
<keyword evidence="14 15" id="KW-0732">Signal</keyword>
<comment type="subcellular location">
    <subcellularLocation>
        <location evidence="1">Cytoplasmic granule membrane</location>
    </subcellularLocation>
    <subcellularLocation>
        <location evidence="2 14">Secreted</location>
    </subcellularLocation>
</comment>
<protein>
    <recommendedName>
        <fullName evidence="4 14">Bactericidal permeability-increasing protein</fullName>
        <shortName evidence="14">BPI</shortName>
    </recommendedName>
</protein>
<dbReference type="Gene3D" id="3.15.10.10">
    <property type="entry name" value="Bactericidal permeability-increasing protein, domain 1"/>
    <property type="match status" value="1"/>
</dbReference>
<feature type="disulfide bond" evidence="13">
    <location>
        <begin position="165"/>
        <end position="205"/>
    </location>
</feature>
<dbReference type="PANTHER" id="PTHR10504:SF84">
    <property type="entry name" value="BACTERICIDAL PERMEABILITY-INCREASING PROTEIN"/>
    <property type="match status" value="1"/>
</dbReference>
<dbReference type="GO" id="GO:0032717">
    <property type="term" value="P:negative regulation of interleukin-8 production"/>
    <property type="evidence" value="ECO:0007669"/>
    <property type="project" value="TreeGrafter"/>
</dbReference>
<reference evidence="18" key="2">
    <citation type="submission" date="2025-08" db="UniProtKB">
        <authorList>
            <consortium name="Ensembl"/>
        </authorList>
    </citation>
    <scope>IDENTIFICATION</scope>
</reference>
<dbReference type="SMART" id="SM00328">
    <property type="entry name" value="BPI1"/>
    <property type="match status" value="1"/>
</dbReference>
<accession>A0A287CUT9</accession>
<dbReference type="InParanoid" id="A0A287CUT9"/>
<evidence type="ECO:0000256" key="8">
    <source>
        <dbReference type="ARBA" id="ARBA00022859"/>
    </source>
</evidence>